<keyword evidence="2" id="KW-1185">Reference proteome</keyword>
<evidence type="ECO:0000313" key="2">
    <source>
        <dbReference type="Proteomes" id="UP001060085"/>
    </source>
</evidence>
<name>A0ACC0AP84_CATRO</name>
<evidence type="ECO:0000313" key="1">
    <source>
        <dbReference type="EMBL" id="KAI5661817.1"/>
    </source>
</evidence>
<accession>A0ACC0AP84</accession>
<comment type="caution">
    <text evidence="1">The sequence shown here is derived from an EMBL/GenBank/DDBJ whole genome shotgun (WGS) entry which is preliminary data.</text>
</comment>
<dbReference type="EMBL" id="CM044705">
    <property type="protein sequence ID" value="KAI5661817.1"/>
    <property type="molecule type" value="Genomic_DNA"/>
</dbReference>
<gene>
    <name evidence="1" type="ORF">M9H77_21140</name>
</gene>
<organism evidence="1 2">
    <name type="scientific">Catharanthus roseus</name>
    <name type="common">Madagascar periwinkle</name>
    <name type="synonym">Vinca rosea</name>
    <dbReference type="NCBI Taxonomy" id="4058"/>
    <lineage>
        <taxon>Eukaryota</taxon>
        <taxon>Viridiplantae</taxon>
        <taxon>Streptophyta</taxon>
        <taxon>Embryophyta</taxon>
        <taxon>Tracheophyta</taxon>
        <taxon>Spermatophyta</taxon>
        <taxon>Magnoliopsida</taxon>
        <taxon>eudicotyledons</taxon>
        <taxon>Gunneridae</taxon>
        <taxon>Pentapetalae</taxon>
        <taxon>asterids</taxon>
        <taxon>lamiids</taxon>
        <taxon>Gentianales</taxon>
        <taxon>Apocynaceae</taxon>
        <taxon>Rauvolfioideae</taxon>
        <taxon>Vinceae</taxon>
        <taxon>Catharanthinae</taxon>
        <taxon>Catharanthus</taxon>
    </lineage>
</organism>
<dbReference type="Proteomes" id="UP001060085">
    <property type="component" value="Linkage Group LG05"/>
</dbReference>
<reference evidence="2" key="1">
    <citation type="journal article" date="2023" name="Nat. Plants">
        <title>Single-cell RNA sequencing provides a high-resolution roadmap for understanding the multicellular compartmentation of specialized metabolism.</title>
        <authorList>
            <person name="Sun S."/>
            <person name="Shen X."/>
            <person name="Li Y."/>
            <person name="Li Y."/>
            <person name="Wang S."/>
            <person name="Li R."/>
            <person name="Zhang H."/>
            <person name="Shen G."/>
            <person name="Guo B."/>
            <person name="Wei J."/>
            <person name="Xu J."/>
            <person name="St-Pierre B."/>
            <person name="Chen S."/>
            <person name="Sun C."/>
        </authorList>
    </citation>
    <scope>NUCLEOTIDE SEQUENCE [LARGE SCALE GENOMIC DNA]</scope>
</reference>
<sequence length="285" mass="32491">MIMKCVIFETIAPDLPKEGIHILVDLIQIQEQTISSTQAINTTNMTEHVSNNTDGSHELSMLYTTVTDDDAEIDHSDEDYVASSQYEPDDNNDAEEKELQTPVIPVTENTGTQWESSQWYSSDRYDYTQSRAFLDMGSGSPIHDLVESGTLRLLDCNDSMTDIQLGMRFVDKVQAISAVQKWSISVGREYRVVKSKSDQWTAKRYHHSDSNYCSCCRKWQTYTLPCSNALAVCREKGTRTDTYVPEIYLRQTYRKSNFNSRPRCGRCRMPGHNRKNCNNSGSSNV</sequence>
<protein>
    <submittedName>
        <fullName evidence="1">Uncharacterized protein</fullName>
    </submittedName>
</protein>
<proteinExistence type="predicted"/>